<evidence type="ECO:0000313" key="2">
    <source>
        <dbReference type="Proteomes" id="UP001498398"/>
    </source>
</evidence>
<accession>A0ABR1J6T5</accession>
<proteinExistence type="predicted"/>
<dbReference type="Proteomes" id="UP001498398">
    <property type="component" value="Unassembled WGS sequence"/>
</dbReference>
<comment type="caution">
    <text evidence="1">The sequence shown here is derived from an EMBL/GenBank/DDBJ whole genome shotgun (WGS) entry which is preliminary data.</text>
</comment>
<name>A0ABR1J6T5_9AGAR</name>
<evidence type="ECO:0000313" key="1">
    <source>
        <dbReference type="EMBL" id="KAK7447772.1"/>
    </source>
</evidence>
<dbReference type="EMBL" id="JBANRG010000040">
    <property type="protein sequence ID" value="KAK7447772.1"/>
    <property type="molecule type" value="Genomic_DNA"/>
</dbReference>
<keyword evidence="2" id="KW-1185">Reference proteome</keyword>
<gene>
    <name evidence="1" type="ORF">VKT23_014030</name>
</gene>
<sequence>MPQNPGCDTHNEGDVDRANSVLASMVQTAVNKNLRTESLDVFKTTTTLSKDLSRSLENIRIDMDQLLESCLSADKDLNTMSSALAKCSSRLDFLENEAKRSFSFLHNVVAEASVPDYSALFANSIRLEGALEKLEELLE</sequence>
<organism evidence="1 2">
    <name type="scientific">Marasmiellus scandens</name>
    <dbReference type="NCBI Taxonomy" id="2682957"/>
    <lineage>
        <taxon>Eukaryota</taxon>
        <taxon>Fungi</taxon>
        <taxon>Dikarya</taxon>
        <taxon>Basidiomycota</taxon>
        <taxon>Agaricomycotina</taxon>
        <taxon>Agaricomycetes</taxon>
        <taxon>Agaricomycetidae</taxon>
        <taxon>Agaricales</taxon>
        <taxon>Marasmiineae</taxon>
        <taxon>Omphalotaceae</taxon>
        <taxon>Marasmiellus</taxon>
    </lineage>
</organism>
<reference evidence="1 2" key="1">
    <citation type="submission" date="2024-01" db="EMBL/GenBank/DDBJ databases">
        <title>A draft genome for the cacao thread blight pathogen Marasmiellus scandens.</title>
        <authorList>
            <person name="Baruah I.K."/>
            <person name="Leung J."/>
            <person name="Bukari Y."/>
            <person name="Amoako-Attah I."/>
            <person name="Meinhardt L.W."/>
            <person name="Bailey B.A."/>
            <person name="Cohen S.P."/>
        </authorList>
    </citation>
    <scope>NUCLEOTIDE SEQUENCE [LARGE SCALE GENOMIC DNA]</scope>
    <source>
        <strain evidence="1 2">GH-19</strain>
    </source>
</reference>
<protein>
    <submittedName>
        <fullName evidence="1">Uncharacterized protein</fullName>
    </submittedName>
</protein>